<dbReference type="EMBL" id="LAZR01057370">
    <property type="protein sequence ID" value="KKK72196.1"/>
    <property type="molecule type" value="Genomic_DNA"/>
</dbReference>
<name>A0A0F9AJ48_9ZZZZ</name>
<dbReference type="AlphaFoldDB" id="A0A0F9AJ48"/>
<sequence length="66" mass="7760">PYTWRVDFDIPQDTRLPKGWRGQAFMTTLVVKKTKYEGLVTLWRRAGWHRGVARLTRALMSQESPV</sequence>
<protein>
    <submittedName>
        <fullName evidence="1">Uncharacterized protein</fullName>
    </submittedName>
</protein>
<feature type="non-terminal residue" evidence="1">
    <location>
        <position position="1"/>
    </location>
</feature>
<organism evidence="1">
    <name type="scientific">marine sediment metagenome</name>
    <dbReference type="NCBI Taxonomy" id="412755"/>
    <lineage>
        <taxon>unclassified sequences</taxon>
        <taxon>metagenomes</taxon>
        <taxon>ecological metagenomes</taxon>
    </lineage>
</organism>
<accession>A0A0F9AJ48</accession>
<comment type="caution">
    <text evidence="1">The sequence shown here is derived from an EMBL/GenBank/DDBJ whole genome shotgun (WGS) entry which is preliminary data.</text>
</comment>
<evidence type="ECO:0000313" key="1">
    <source>
        <dbReference type="EMBL" id="KKK72196.1"/>
    </source>
</evidence>
<gene>
    <name evidence="1" type="ORF">LCGC14_2906290</name>
</gene>
<proteinExistence type="predicted"/>
<reference evidence="1" key="1">
    <citation type="journal article" date="2015" name="Nature">
        <title>Complex archaea that bridge the gap between prokaryotes and eukaryotes.</title>
        <authorList>
            <person name="Spang A."/>
            <person name="Saw J.H."/>
            <person name="Jorgensen S.L."/>
            <person name="Zaremba-Niedzwiedzka K."/>
            <person name="Martijn J."/>
            <person name="Lind A.E."/>
            <person name="van Eijk R."/>
            <person name="Schleper C."/>
            <person name="Guy L."/>
            <person name="Ettema T.J."/>
        </authorList>
    </citation>
    <scope>NUCLEOTIDE SEQUENCE</scope>
</reference>